<evidence type="ECO:0000313" key="2">
    <source>
        <dbReference type="Proteomes" id="UP000887578"/>
    </source>
</evidence>
<sequence>MSAEERAEKKERRKSMPLQSTQQKEEPPPPPLKETRRAFTGSTPNLAASLIEGLAIAQKIPSTSINSQPTPPPSTQYSREKLLEIRELIEPTEIPAAILKDTNPETEN</sequence>
<keyword evidence="2" id="KW-1185">Reference proteome</keyword>
<feature type="compositionally biased region" description="Basic and acidic residues" evidence="1">
    <location>
        <begin position="23"/>
        <end position="37"/>
    </location>
</feature>
<dbReference type="Proteomes" id="UP000887578">
    <property type="component" value="Unplaced"/>
</dbReference>
<name>A0A914QHC1_9BILA</name>
<evidence type="ECO:0000256" key="1">
    <source>
        <dbReference type="SAM" id="MobiDB-lite"/>
    </source>
</evidence>
<organism evidence="2 3">
    <name type="scientific">Panagrolaimus davidi</name>
    <dbReference type="NCBI Taxonomy" id="227884"/>
    <lineage>
        <taxon>Eukaryota</taxon>
        <taxon>Metazoa</taxon>
        <taxon>Ecdysozoa</taxon>
        <taxon>Nematoda</taxon>
        <taxon>Chromadorea</taxon>
        <taxon>Rhabditida</taxon>
        <taxon>Tylenchina</taxon>
        <taxon>Panagrolaimomorpha</taxon>
        <taxon>Panagrolaimoidea</taxon>
        <taxon>Panagrolaimidae</taxon>
        <taxon>Panagrolaimus</taxon>
    </lineage>
</organism>
<dbReference type="AlphaFoldDB" id="A0A914QHC1"/>
<accession>A0A914QHC1</accession>
<evidence type="ECO:0000313" key="3">
    <source>
        <dbReference type="WBParaSite" id="PDA_v2.g31436.t1"/>
    </source>
</evidence>
<feature type="compositionally biased region" description="Basic and acidic residues" evidence="1">
    <location>
        <begin position="1"/>
        <end position="10"/>
    </location>
</feature>
<protein>
    <submittedName>
        <fullName evidence="3">Uncharacterized protein</fullName>
    </submittedName>
</protein>
<feature type="region of interest" description="Disordered" evidence="1">
    <location>
        <begin position="1"/>
        <end position="45"/>
    </location>
</feature>
<dbReference type="WBParaSite" id="PDA_v2.g31436.t1">
    <property type="protein sequence ID" value="PDA_v2.g31436.t1"/>
    <property type="gene ID" value="PDA_v2.g31436"/>
</dbReference>
<proteinExistence type="predicted"/>
<reference evidence="3" key="1">
    <citation type="submission" date="2022-11" db="UniProtKB">
        <authorList>
            <consortium name="WormBaseParasite"/>
        </authorList>
    </citation>
    <scope>IDENTIFICATION</scope>
</reference>